<dbReference type="GO" id="GO:0005829">
    <property type="term" value="C:cytosol"/>
    <property type="evidence" value="ECO:0007669"/>
    <property type="project" value="TreeGrafter"/>
</dbReference>
<name>A0A8J6ISV0_9ALTE</name>
<comment type="caution">
    <text evidence="6">The sequence shown here is derived from an EMBL/GenBank/DDBJ whole genome shotgun (WGS) entry which is preliminary data.</text>
</comment>
<accession>A0A8J6ISV0</accession>
<keyword evidence="1 5" id="KW-0963">Cytoplasm</keyword>
<dbReference type="CDD" id="cd16331">
    <property type="entry name" value="YjgA-like"/>
    <property type="match status" value="1"/>
</dbReference>
<dbReference type="InterPro" id="IPR006839">
    <property type="entry name" value="DarP"/>
</dbReference>
<dbReference type="Proteomes" id="UP000601768">
    <property type="component" value="Unassembled WGS sequence"/>
</dbReference>
<dbReference type="PANTHER" id="PTHR38101:SF1">
    <property type="entry name" value="UPF0307 PROTEIN YJGA"/>
    <property type="match status" value="1"/>
</dbReference>
<dbReference type="EMBL" id="JACNEP010000006">
    <property type="protein sequence ID" value="MBC3766126.1"/>
    <property type="molecule type" value="Genomic_DNA"/>
</dbReference>
<keyword evidence="4 5" id="KW-0694">RNA-binding</keyword>
<dbReference type="GO" id="GO:1902626">
    <property type="term" value="P:assembly of large subunit precursor of preribosome"/>
    <property type="evidence" value="ECO:0007669"/>
    <property type="project" value="UniProtKB-UniRule"/>
</dbReference>
<comment type="subcellular location">
    <subcellularLocation>
        <location evidence="5">Cytoplasm</location>
    </subcellularLocation>
    <text evidence="5">Associates with late stage pre-50S ribosomal subunits.</text>
</comment>
<keyword evidence="3 5" id="KW-0699">rRNA-binding</keyword>
<dbReference type="PANTHER" id="PTHR38101">
    <property type="entry name" value="UPF0307 PROTEIN YJGA"/>
    <property type="match status" value="1"/>
</dbReference>
<evidence type="ECO:0000256" key="3">
    <source>
        <dbReference type="ARBA" id="ARBA00022730"/>
    </source>
</evidence>
<evidence type="ECO:0000256" key="2">
    <source>
        <dbReference type="ARBA" id="ARBA00022517"/>
    </source>
</evidence>
<evidence type="ECO:0000256" key="1">
    <source>
        <dbReference type="ARBA" id="ARBA00022490"/>
    </source>
</evidence>
<dbReference type="HAMAP" id="MF_00765">
    <property type="entry name" value="DarP"/>
    <property type="match status" value="1"/>
</dbReference>
<dbReference type="PIRSF" id="PIRSF016183">
    <property type="entry name" value="UCP016183"/>
    <property type="match status" value="1"/>
</dbReference>
<comment type="function">
    <text evidence="5">Member of a network of 50S ribosomal subunit biogenesis factors which assembles along the 30S-50S interface, preventing incorrect 23S rRNA structures from forming. Promotes peptidyl transferase center (PTC) maturation.</text>
</comment>
<dbReference type="InterPro" id="IPR023153">
    <property type="entry name" value="DarP_sf"/>
</dbReference>
<proteinExistence type="inferred from homology"/>
<comment type="similarity">
    <text evidence="5">Belongs to the DarP family.</text>
</comment>
<dbReference type="NCBIfam" id="NF003593">
    <property type="entry name" value="PRK05255.1-1"/>
    <property type="match status" value="1"/>
</dbReference>
<reference evidence="6" key="2">
    <citation type="submission" date="2020-08" db="EMBL/GenBank/DDBJ databases">
        <authorList>
            <person name="Lai Q."/>
        </authorList>
    </citation>
    <scope>NUCLEOTIDE SEQUENCE</scope>
    <source>
        <strain evidence="6">S27-2</strain>
    </source>
</reference>
<dbReference type="AlphaFoldDB" id="A0A8J6ISV0"/>
<keyword evidence="7" id="KW-1185">Reference proteome</keyword>
<keyword evidence="2 5" id="KW-0690">Ribosome biogenesis</keyword>
<dbReference type="GO" id="GO:0043022">
    <property type="term" value="F:ribosome binding"/>
    <property type="evidence" value="ECO:0007669"/>
    <property type="project" value="UniProtKB-UniRule"/>
</dbReference>
<evidence type="ECO:0000313" key="7">
    <source>
        <dbReference type="Proteomes" id="UP000601768"/>
    </source>
</evidence>
<gene>
    <name evidence="5" type="primary">darP</name>
    <name evidence="6" type="ORF">H8B19_09555</name>
</gene>
<organism evidence="6 7">
    <name type="scientific">Neptunicella marina</name>
    <dbReference type="NCBI Taxonomy" id="2125989"/>
    <lineage>
        <taxon>Bacteria</taxon>
        <taxon>Pseudomonadati</taxon>
        <taxon>Pseudomonadota</taxon>
        <taxon>Gammaproteobacteria</taxon>
        <taxon>Alteromonadales</taxon>
        <taxon>Alteromonadaceae</taxon>
        <taxon>Neptunicella</taxon>
    </lineage>
</organism>
<protein>
    <recommendedName>
        <fullName evidence="5">Dual-action ribosomal maturation protein DarP</fullName>
    </recommendedName>
    <alternativeName>
        <fullName evidence="5">Large ribosomal subunit assembly factor DarP</fullName>
    </alternativeName>
</protein>
<dbReference type="GO" id="GO:0019843">
    <property type="term" value="F:rRNA binding"/>
    <property type="evidence" value="ECO:0007669"/>
    <property type="project" value="UniProtKB-UniRule"/>
</dbReference>
<dbReference type="Pfam" id="PF04751">
    <property type="entry name" value="DarP"/>
    <property type="match status" value="1"/>
</dbReference>
<evidence type="ECO:0000256" key="5">
    <source>
        <dbReference type="HAMAP-Rule" id="MF_00765"/>
    </source>
</evidence>
<sequence>MDNNFEDSADELEYKSKTQLKNESSALQKLGEKLVSLSPQVLAKLPLDDELTDAIKLAQRINKRQEGWRRQLQFIGKLMRSRDVEPIELELAKMEGAHQQANQHFHKLEQWRDRLLQKGDSEVNMLLEEHAHLDRQKLRTLIRQANKQQKENKPPKAAREIFQYLKENLPQQ</sequence>
<evidence type="ECO:0000256" key="4">
    <source>
        <dbReference type="ARBA" id="ARBA00022884"/>
    </source>
</evidence>
<dbReference type="RefSeq" id="WP_186506598.1">
    <property type="nucleotide sequence ID" value="NZ_JACNEP010000006.1"/>
</dbReference>
<reference evidence="6" key="1">
    <citation type="journal article" date="2018" name="Int. J. Syst. Evol. Microbiol.">
        <title>Neptunicella marina gen. nov., sp. nov., isolated from surface seawater.</title>
        <authorList>
            <person name="Liu X."/>
            <person name="Lai Q."/>
            <person name="Du Y."/>
            <person name="Zhang X."/>
            <person name="Liu Z."/>
            <person name="Sun F."/>
            <person name="Shao Z."/>
        </authorList>
    </citation>
    <scope>NUCLEOTIDE SEQUENCE</scope>
    <source>
        <strain evidence="6">S27-2</strain>
    </source>
</reference>
<dbReference type="Gene3D" id="1.10.60.30">
    <property type="entry name" value="PSPTO4464-like domains"/>
    <property type="match status" value="2"/>
</dbReference>
<dbReference type="SUPFAM" id="SSF158710">
    <property type="entry name" value="PSPTO4464-like"/>
    <property type="match status" value="1"/>
</dbReference>
<evidence type="ECO:0000313" key="6">
    <source>
        <dbReference type="EMBL" id="MBC3766126.1"/>
    </source>
</evidence>